<evidence type="ECO:0000256" key="9">
    <source>
        <dbReference type="ARBA" id="ARBA00025687"/>
    </source>
</evidence>
<keyword evidence="7 10" id="KW-0804">Transcription</keyword>
<dbReference type="EMBL" id="MU003765">
    <property type="protein sequence ID" value="KAF2726175.1"/>
    <property type="molecule type" value="Genomic_DNA"/>
</dbReference>
<name>A0A9P4QI44_9PEZI</name>
<evidence type="ECO:0000313" key="12">
    <source>
        <dbReference type="EMBL" id="KAF2726175.1"/>
    </source>
</evidence>
<dbReference type="Gene3D" id="6.10.140.200">
    <property type="match status" value="1"/>
</dbReference>
<comment type="subunit">
    <text evidence="3 10">Component of the Mediator complex.</text>
</comment>
<evidence type="ECO:0000256" key="1">
    <source>
        <dbReference type="ARBA" id="ARBA00004123"/>
    </source>
</evidence>
<dbReference type="GO" id="GO:0006357">
    <property type="term" value="P:regulation of transcription by RNA polymerase II"/>
    <property type="evidence" value="ECO:0007669"/>
    <property type="project" value="InterPro"/>
</dbReference>
<dbReference type="PANTHER" id="PTHR21428">
    <property type="entry name" value="MEDIATOR OF RNA POLYMERASE II TRANSCRIPTION SUBUNIT 7"/>
    <property type="match status" value="1"/>
</dbReference>
<feature type="compositionally biased region" description="Basic and acidic residues" evidence="11">
    <location>
        <begin position="212"/>
        <end position="222"/>
    </location>
</feature>
<evidence type="ECO:0000256" key="4">
    <source>
        <dbReference type="ARBA" id="ARBA00020631"/>
    </source>
</evidence>
<dbReference type="SUPFAM" id="SSF140718">
    <property type="entry name" value="Mediator hinge subcomplex-like"/>
    <property type="match status" value="1"/>
</dbReference>
<evidence type="ECO:0000256" key="5">
    <source>
        <dbReference type="ARBA" id="ARBA00023015"/>
    </source>
</evidence>
<proteinExistence type="inferred from homology"/>
<dbReference type="InterPro" id="IPR037212">
    <property type="entry name" value="Med7/Med21-like"/>
</dbReference>
<evidence type="ECO:0000256" key="2">
    <source>
        <dbReference type="ARBA" id="ARBA00009994"/>
    </source>
</evidence>
<accession>A0A9P4QI44</accession>
<feature type="region of interest" description="Disordered" evidence="11">
    <location>
        <begin position="212"/>
        <end position="242"/>
    </location>
</feature>
<dbReference type="OrthoDB" id="10253553at2759"/>
<feature type="compositionally biased region" description="Polar residues" evidence="11">
    <location>
        <begin position="37"/>
        <end position="53"/>
    </location>
</feature>
<dbReference type="GO" id="GO:0003712">
    <property type="term" value="F:transcription coregulator activity"/>
    <property type="evidence" value="ECO:0007669"/>
    <property type="project" value="InterPro"/>
</dbReference>
<comment type="caution">
    <text evidence="12">The sequence shown here is derived from an EMBL/GenBank/DDBJ whole genome shotgun (WGS) entry which is preliminary data.</text>
</comment>
<reference evidence="12" key="1">
    <citation type="journal article" date="2020" name="Stud. Mycol.">
        <title>101 Dothideomycetes genomes: a test case for predicting lifestyles and emergence of pathogens.</title>
        <authorList>
            <person name="Haridas S."/>
            <person name="Albert R."/>
            <person name="Binder M."/>
            <person name="Bloem J."/>
            <person name="Labutti K."/>
            <person name="Salamov A."/>
            <person name="Andreopoulos B."/>
            <person name="Baker S."/>
            <person name="Barry K."/>
            <person name="Bills G."/>
            <person name="Bluhm B."/>
            <person name="Cannon C."/>
            <person name="Castanera R."/>
            <person name="Culley D."/>
            <person name="Daum C."/>
            <person name="Ezra D."/>
            <person name="Gonzalez J."/>
            <person name="Henrissat B."/>
            <person name="Kuo A."/>
            <person name="Liang C."/>
            <person name="Lipzen A."/>
            <person name="Lutzoni F."/>
            <person name="Magnuson J."/>
            <person name="Mondo S."/>
            <person name="Nolan M."/>
            <person name="Ohm R."/>
            <person name="Pangilinan J."/>
            <person name="Park H.-J."/>
            <person name="Ramirez L."/>
            <person name="Alfaro M."/>
            <person name="Sun H."/>
            <person name="Tritt A."/>
            <person name="Yoshinaga Y."/>
            <person name="Zwiers L.-H."/>
            <person name="Turgeon B."/>
            <person name="Goodwin S."/>
            <person name="Spatafora J."/>
            <person name="Crous P."/>
            <person name="Grigoriev I."/>
        </authorList>
    </citation>
    <scope>NUCLEOTIDE SEQUENCE</scope>
    <source>
        <strain evidence="12">CBS 116435</strain>
    </source>
</reference>
<dbReference type="Gene3D" id="6.10.140.1520">
    <property type="match status" value="1"/>
</dbReference>
<evidence type="ECO:0000256" key="8">
    <source>
        <dbReference type="ARBA" id="ARBA00023242"/>
    </source>
</evidence>
<dbReference type="Pfam" id="PF05983">
    <property type="entry name" value="Med7"/>
    <property type="match status" value="1"/>
</dbReference>
<keyword evidence="8 10" id="KW-0539">Nucleus</keyword>
<dbReference type="AlphaFoldDB" id="A0A9P4QI44"/>
<evidence type="ECO:0000256" key="7">
    <source>
        <dbReference type="ARBA" id="ARBA00023163"/>
    </source>
</evidence>
<comment type="function">
    <text evidence="9">Component of the Mediator complex, a coactivator involved in the regulated transcription of nearly all RNA polymerase II-dependent genes. Mediator functions as a bridge to convey information from gene-specific regulatory proteins to the basal RNA polymerase II transcription machinery. Mediator is recruited to promoters by direct interactions with regulatory proteins and serves as a scaffold for the assembly of a functional preinitiation complex with RNA polymerase II and the general transcription factors.</text>
</comment>
<sequence>MADPLGIQSPFPAPPPYWQTFTTDNLKRLRQSRKESAQAQGTSGEDGSESKLQGSDALSLPAGLRTLVPPEPPADGKFTIFGLAHDLREPEPTLSEAGIEQLYPVSSTSETLNPQPHLLALTRSMLTTFLALTGVLSQNPMLQEEKTKDLQTMAFNIHDLVNKYRPHQARETLILMMEERVEKMRGEVKEIREMRTKVKDALDVLKLQGEKAADAHSERLHEEDQEFPPGKTGMEGNMQGKQKVAWKALEQEMGEVASGG</sequence>
<keyword evidence="13" id="KW-1185">Reference proteome</keyword>
<comment type="subcellular location">
    <subcellularLocation>
        <location evidence="1 10">Nucleus</location>
    </subcellularLocation>
</comment>
<keyword evidence="6 10" id="KW-0010">Activator</keyword>
<dbReference type="InterPro" id="IPR044888">
    <property type="entry name" value="Mediatior_Med7_sf"/>
</dbReference>
<dbReference type="Proteomes" id="UP000799441">
    <property type="component" value="Unassembled WGS sequence"/>
</dbReference>
<evidence type="ECO:0000256" key="11">
    <source>
        <dbReference type="SAM" id="MobiDB-lite"/>
    </source>
</evidence>
<dbReference type="GO" id="GO:0070847">
    <property type="term" value="C:core mediator complex"/>
    <property type="evidence" value="ECO:0007669"/>
    <property type="project" value="TreeGrafter"/>
</dbReference>
<dbReference type="GO" id="GO:0016592">
    <property type="term" value="C:mediator complex"/>
    <property type="evidence" value="ECO:0007669"/>
    <property type="project" value="InterPro"/>
</dbReference>
<evidence type="ECO:0000313" key="13">
    <source>
        <dbReference type="Proteomes" id="UP000799441"/>
    </source>
</evidence>
<organism evidence="12 13">
    <name type="scientific">Polychaeton citri CBS 116435</name>
    <dbReference type="NCBI Taxonomy" id="1314669"/>
    <lineage>
        <taxon>Eukaryota</taxon>
        <taxon>Fungi</taxon>
        <taxon>Dikarya</taxon>
        <taxon>Ascomycota</taxon>
        <taxon>Pezizomycotina</taxon>
        <taxon>Dothideomycetes</taxon>
        <taxon>Dothideomycetidae</taxon>
        <taxon>Capnodiales</taxon>
        <taxon>Capnodiaceae</taxon>
        <taxon>Polychaeton</taxon>
    </lineage>
</organism>
<dbReference type="PANTHER" id="PTHR21428:SF11">
    <property type="entry name" value="MEDIATOR OF RNA POLYMERASE II TRANSCRIPTION SUBUNIT 7"/>
    <property type="match status" value="1"/>
</dbReference>
<protein>
    <recommendedName>
        <fullName evidence="4 10">Mediator of RNA polymerase II transcription subunit 7</fullName>
    </recommendedName>
</protein>
<evidence type="ECO:0000256" key="6">
    <source>
        <dbReference type="ARBA" id="ARBA00023159"/>
    </source>
</evidence>
<evidence type="ECO:0000256" key="3">
    <source>
        <dbReference type="ARBA" id="ARBA00011837"/>
    </source>
</evidence>
<gene>
    <name evidence="12" type="ORF">K431DRAFT_280198</name>
</gene>
<evidence type="ECO:0000256" key="10">
    <source>
        <dbReference type="RuleBase" id="RU364060"/>
    </source>
</evidence>
<comment type="similarity">
    <text evidence="2 10">Belongs to the Mediator complex subunit 7 family.</text>
</comment>
<keyword evidence="5 10" id="KW-0805">Transcription regulation</keyword>
<feature type="region of interest" description="Disordered" evidence="11">
    <location>
        <begin position="1"/>
        <end position="55"/>
    </location>
</feature>
<dbReference type="InterPro" id="IPR009244">
    <property type="entry name" value="Mediatior_Med7"/>
</dbReference>